<evidence type="ECO:0000256" key="2">
    <source>
        <dbReference type="ARBA" id="ARBA00007362"/>
    </source>
</evidence>
<feature type="transmembrane region" description="Helical" evidence="6">
    <location>
        <begin position="180"/>
        <end position="198"/>
    </location>
</feature>
<keyword evidence="3 6" id="KW-0812">Transmembrane</keyword>
<feature type="transmembrane region" description="Helical" evidence="6">
    <location>
        <begin position="149"/>
        <end position="168"/>
    </location>
</feature>
<dbReference type="Proteomes" id="UP000196074">
    <property type="component" value="Unassembled WGS sequence"/>
</dbReference>
<comment type="similarity">
    <text evidence="2">Belongs to the EamA transporter family.</text>
</comment>
<name>A0A1Y4R0T8_9ENTE</name>
<evidence type="ECO:0000256" key="1">
    <source>
        <dbReference type="ARBA" id="ARBA00004127"/>
    </source>
</evidence>
<keyword evidence="5 6" id="KW-0472">Membrane</keyword>
<evidence type="ECO:0000259" key="7">
    <source>
        <dbReference type="Pfam" id="PF00892"/>
    </source>
</evidence>
<accession>A0A1Y4R0T8</accession>
<feature type="transmembrane region" description="Helical" evidence="6">
    <location>
        <begin position="210"/>
        <end position="233"/>
    </location>
</feature>
<feature type="transmembrane region" description="Helical" evidence="6">
    <location>
        <begin position="123"/>
        <end position="143"/>
    </location>
</feature>
<comment type="caution">
    <text evidence="8">The sequence shown here is derived from an EMBL/GenBank/DDBJ whole genome shotgun (WGS) entry which is preliminary data.</text>
</comment>
<evidence type="ECO:0000256" key="3">
    <source>
        <dbReference type="ARBA" id="ARBA00022692"/>
    </source>
</evidence>
<evidence type="ECO:0000313" key="9">
    <source>
        <dbReference type="Proteomes" id="UP000196074"/>
    </source>
</evidence>
<evidence type="ECO:0000256" key="4">
    <source>
        <dbReference type="ARBA" id="ARBA00022989"/>
    </source>
</evidence>
<dbReference type="SUPFAM" id="SSF103481">
    <property type="entry name" value="Multidrug resistance efflux transporter EmrE"/>
    <property type="match status" value="2"/>
</dbReference>
<evidence type="ECO:0000313" key="8">
    <source>
        <dbReference type="EMBL" id="OUQ10342.1"/>
    </source>
</evidence>
<dbReference type="AlphaFoldDB" id="A0A1Y4R0T8"/>
<comment type="subcellular location">
    <subcellularLocation>
        <location evidence="1">Endomembrane system</location>
        <topology evidence="1">Multi-pass membrane protein</topology>
    </subcellularLocation>
</comment>
<organism evidence="8 9">
    <name type="scientific">Enterococcus cecorum</name>
    <dbReference type="NCBI Taxonomy" id="44008"/>
    <lineage>
        <taxon>Bacteria</taxon>
        <taxon>Bacillati</taxon>
        <taxon>Bacillota</taxon>
        <taxon>Bacilli</taxon>
        <taxon>Lactobacillales</taxon>
        <taxon>Enterococcaceae</taxon>
        <taxon>Enterococcus</taxon>
    </lineage>
</organism>
<reference evidence="9" key="1">
    <citation type="submission" date="2017-04" db="EMBL/GenBank/DDBJ databases">
        <title>Function of individual gut microbiota members based on whole genome sequencing of pure cultures obtained from chicken caecum.</title>
        <authorList>
            <person name="Medvecky M."/>
            <person name="Cejkova D."/>
            <person name="Polansky O."/>
            <person name="Karasova D."/>
            <person name="Kubasova T."/>
            <person name="Cizek A."/>
            <person name="Rychlik I."/>
        </authorList>
    </citation>
    <scope>NUCLEOTIDE SEQUENCE [LARGE SCALE GENOMIC DNA]</scope>
    <source>
        <strain evidence="9">An144</strain>
    </source>
</reference>
<evidence type="ECO:0000256" key="5">
    <source>
        <dbReference type="ARBA" id="ARBA00023136"/>
    </source>
</evidence>
<feature type="transmembrane region" description="Helical" evidence="6">
    <location>
        <begin position="39"/>
        <end position="55"/>
    </location>
</feature>
<sequence>MKQNQKQLGILMIILSAFCFAGMNVFVKLAGDLPVMQKSFFRNLVALFVAFYVLKKQRIAFHVPKESRTLLFFRAFFGTVGLLCNFYAVDHLVLTDASMIQKLTPFFTVLLSLVILKEKPARFQYIAMGIAMVGMLFIVKPSFANPQLLGYMIALLGSFCASTAYTLVRKLSFTPIKGPAIVFYFSLFSCLTMIPSMIVDFHPMSIQQIIYLLMAGVMASGGQFSVTSAYSYAPAKEISIFDYSQVLFVGFFGFVLYGEIPDTYSFIGYLIIFVTAYLMYMYGKRKIC</sequence>
<dbReference type="EMBL" id="NFLC01000010">
    <property type="protein sequence ID" value="OUQ10342.1"/>
    <property type="molecule type" value="Genomic_DNA"/>
</dbReference>
<dbReference type="Pfam" id="PF00892">
    <property type="entry name" value="EamA"/>
    <property type="match status" value="2"/>
</dbReference>
<feature type="domain" description="EamA" evidence="7">
    <location>
        <begin position="149"/>
        <end position="280"/>
    </location>
</feature>
<dbReference type="InterPro" id="IPR000620">
    <property type="entry name" value="EamA_dom"/>
</dbReference>
<proteinExistence type="inferred from homology"/>
<feature type="transmembrane region" description="Helical" evidence="6">
    <location>
        <begin position="240"/>
        <end position="258"/>
    </location>
</feature>
<dbReference type="PANTHER" id="PTHR22911:SF6">
    <property type="entry name" value="SOLUTE CARRIER FAMILY 35 MEMBER G1"/>
    <property type="match status" value="1"/>
</dbReference>
<dbReference type="InterPro" id="IPR037185">
    <property type="entry name" value="EmrE-like"/>
</dbReference>
<feature type="transmembrane region" description="Helical" evidence="6">
    <location>
        <begin position="264"/>
        <end position="283"/>
    </location>
</feature>
<dbReference type="RefSeq" id="WP_087214534.1">
    <property type="nucleotide sequence ID" value="NZ_NFLC01000010.1"/>
</dbReference>
<protein>
    <submittedName>
        <fullName evidence="8">EamA family transporter</fullName>
    </submittedName>
</protein>
<evidence type="ECO:0000256" key="6">
    <source>
        <dbReference type="SAM" id="Phobius"/>
    </source>
</evidence>
<dbReference type="GO" id="GO:0016020">
    <property type="term" value="C:membrane"/>
    <property type="evidence" value="ECO:0007669"/>
    <property type="project" value="UniProtKB-SubCell"/>
</dbReference>
<feature type="transmembrane region" description="Helical" evidence="6">
    <location>
        <begin position="7"/>
        <end position="27"/>
    </location>
</feature>
<dbReference type="PANTHER" id="PTHR22911">
    <property type="entry name" value="ACYL-MALONYL CONDENSING ENZYME-RELATED"/>
    <property type="match status" value="1"/>
</dbReference>
<keyword evidence="4 6" id="KW-1133">Transmembrane helix</keyword>
<feature type="transmembrane region" description="Helical" evidence="6">
    <location>
        <begin position="100"/>
        <end position="116"/>
    </location>
</feature>
<feature type="domain" description="EamA" evidence="7">
    <location>
        <begin position="8"/>
        <end position="139"/>
    </location>
</feature>
<feature type="transmembrane region" description="Helical" evidence="6">
    <location>
        <begin position="67"/>
        <end position="88"/>
    </location>
</feature>
<gene>
    <name evidence="8" type="ORF">B5E88_06200</name>
</gene>